<feature type="transmembrane region" description="Helical" evidence="8">
    <location>
        <begin position="164"/>
        <end position="185"/>
    </location>
</feature>
<dbReference type="GO" id="GO:0005789">
    <property type="term" value="C:endoplasmic reticulum membrane"/>
    <property type="evidence" value="ECO:0007669"/>
    <property type="project" value="UniProtKB-SubCell"/>
</dbReference>
<keyword evidence="3 8" id="KW-0812">Transmembrane</keyword>
<feature type="transmembrane region" description="Helical" evidence="8">
    <location>
        <begin position="272"/>
        <end position="291"/>
    </location>
</feature>
<name>A0A9P4IFR1_9PEZI</name>
<keyword evidence="6 8" id="KW-0472">Membrane</keyword>
<evidence type="ECO:0000256" key="5">
    <source>
        <dbReference type="ARBA" id="ARBA00022989"/>
    </source>
</evidence>
<comment type="caution">
    <text evidence="9">The sequence shown here is derived from an EMBL/GenBank/DDBJ whole genome shotgun (WGS) entry which is preliminary data.</text>
</comment>
<feature type="transmembrane region" description="Helical" evidence="8">
    <location>
        <begin position="298"/>
        <end position="319"/>
    </location>
</feature>
<dbReference type="PANTHER" id="PTHR15301">
    <property type="entry name" value="INSULIN-INDUCED GENE 1"/>
    <property type="match status" value="1"/>
</dbReference>
<dbReference type="Proteomes" id="UP000799772">
    <property type="component" value="Unassembled WGS sequence"/>
</dbReference>
<feature type="region of interest" description="Disordered" evidence="7">
    <location>
        <begin position="95"/>
        <end position="120"/>
    </location>
</feature>
<feature type="transmembrane region" description="Helical" evidence="8">
    <location>
        <begin position="369"/>
        <end position="388"/>
    </location>
</feature>
<evidence type="ECO:0000256" key="3">
    <source>
        <dbReference type="ARBA" id="ARBA00022692"/>
    </source>
</evidence>
<reference evidence="9" key="1">
    <citation type="journal article" date="2020" name="Stud. Mycol.">
        <title>101 Dothideomycetes genomes: a test case for predicting lifestyles and emergence of pathogens.</title>
        <authorList>
            <person name="Haridas S."/>
            <person name="Albert R."/>
            <person name="Binder M."/>
            <person name="Bloem J."/>
            <person name="Labutti K."/>
            <person name="Salamov A."/>
            <person name="Andreopoulos B."/>
            <person name="Baker S."/>
            <person name="Barry K."/>
            <person name="Bills G."/>
            <person name="Bluhm B."/>
            <person name="Cannon C."/>
            <person name="Castanera R."/>
            <person name="Culley D."/>
            <person name="Daum C."/>
            <person name="Ezra D."/>
            <person name="Gonzalez J."/>
            <person name="Henrissat B."/>
            <person name="Kuo A."/>
            <person name="Liang C."/>
            <person name="Lipzen A."/>
            <person name="Lutzoni F."/>
            <person name="Magnuson J."/>
            <person name="Mondo S."/>
            <person name="Nolan M."/>
            <person name="Ohm R."/>
            <person name="Pangilinan J."/>
            <person name="Park H.-J."/>
            <person name="Ramirez L."/>
            <person name="Alfaro M."/>
            <person name="Sun H."/>
            <person name="Tritt A."/>
            <person name="Yoshinaga Y."/>
            <person name="Zwiers L.-H."/>
            <person name="Turgeon B."/>
            <person name="Goodwin S."/>
            <person name="Spatafora J."/>
            <person name="Crous P."/>
            <person name="Grigoriev I."/>
        </authorList>
    </citation>
    <scope>NUCLEOTIDE SEQUENCE</scope>
    <source>
        <strain evidence="9">CBS 133067</strain>
    </source>
</reference>
<feature type="compositionally biased region" description="Basic and acidic residues" evidence="7">
    <location>
        <begin position="30"/>
        <end position="42"/>
    </location>
</feature>
<dbReference type="AlphaFoldDB" id="A0A9P4IFR1"/>
<keyword evidence="5 8" id="KW-1133">Transmembrane helix</keyword>
<evidence type="ECO:0000256" key="6">
    <source>
        <dbReference type="ARBA" id="ARBA00023136"/>
    </source>
</evidence>
<protein>
    <submittedName>
        <fullName evidence="9">Uncharacterized protein</fullName>
    </submittedName>
</protein>
<dbReference type="GO" id="GO:0016126">
    <property type="term" value="P:sterol biosynthetic process"/>
    <property type="evidence" value="ECO:0007669"/>
    <property type="project" value="TreeGrafter"/>
</dbReference>
<organism evidence="9 10">
    <name type="scientific">Rhizodiscina lignyota</name>
    <dbReference type="NCBI Taxonomy" id="1504668"/>
    <lineage>
        <taxon>Eukaryota</taxon>
        <taxon>Fungi</taxon>
        <taxon>Dikarya</taxon>
        <taxon>Ascomycota</taxon>
        <taxon>Pezizomycotina</taxon>
        <taxon>Dothideomycetes</taxon>
        <taxon>Pleosporomycetidae</taxon>
        <taxon>Aulographales</taxon>
        <taxon>Rhizodiscinaceae</taxon>
        <taxon>Rhizodiscina</taxon>
    </lineage>
</organism>
<evidence type="ECO:0000256" key="2">
    <source>
        <dbReference type="ARBA" id="ARBA00007475"/>
    </source>
</evidence>
<evidence type="ECO:0000313" key="9">
    <source>
        <dbReference type="EMBL" id="KAF2099183.1"/>
    </source>
</evidence>
<feature type="transmembrane region" description="Helical" evidence="8">
    <location>
        <begin position="205"/>
        <end position="227"/>
    </location>
</feature>
<comment type="subcellular location">
    <subcellularLocation>
        <location evidence="1">Endoplasmic reticulum membrane</location>
        <topology evidence="1">Multi-pass membrane protein</topology>
    </subcellularLocation>
</comment>
<evidence type="ECO:0000256" key="4">
    <source>
        <dbReference type="ARBA" id="ARBA00022824"/>
    </source>
</evidence>
<gene>
    <name evidence="9" type="ORF">NA57DRAFT_76413</name>
</gene>
<feature type="region of interest" description="Disordered" evidence="7">
    <location>
        <begin position="1"/>
        <end position="73"/>
    </location>
</feature>
<evidence type="ECO:0000256" key="1">
    <source>
        <dbReference type="ARBA" id="ARBA00004477"/>
    </source>
</evidence>
<dbReference type="Pfam" id="PF07281">
    <property type="entry name" value="INSIG"/>
    <property type="match status" value="1"/>
</dbReference>
<dbReference type="PANTHER" id="PTHR15301:SF3">
    <property type="entry name" value="PROTEIN NSG1-RELATED"/>
    <property type="match status" value="1"/>
</dbReference>
<dbReference type="OrthoDB" id="205546at2759"/>
<dbReference type="InterPro" id="IPR025929">
    <property type="entry name" value="INSIG_fam"/>
</dbReference>
<comment type="similarity">
    <text evidence="2">Belongs to the INSIG family.</text>
</comment>
<feature type="compositionally biased region" description="Pro residues" evidence="7">
    <location>
        <begin position="1"/>
        <end position="10"/>
    </location>
</feature>
<keyword evidence="10" id="KW-1185">Reference proteome</keyword>
<feature type="compositionally biased region" description="Basic and acidic residues" evidence="7">
    <location>
        <begin position="63"/>
        <end position="72"/>
    </location>
</feature>
<sequence>MTDSPPPLLRPLPRRPFELSSSSSTSQSDYIDRPETPTREAGGEDGTQDASNGNTGGYSRGKKSLEEPENFSRSKSLLNLTSSTLFGIYAPTALDTSSQSRDSEPATPWGTGAETPARTGSLDFGRAAYNLNDLHTITEGKERLRTISQSSPVRSHKRGVLPTIGRVTVLFILGIGYGALVSHLHDNSSISPIHIEGIDRHSYTYAVFWGLAGVALGLLLPFLDSLWWRRNPSTSSSSQFEEPTAADWSTIVRSIGAFVGIAFAIRKLPWQSTLQVSLTLALANPALWYLLDRTKPGFALSALVGAFGTAALLLVNPALVATPAHVTNATIDQEIAVNALGLGRGRSRLWHQGDAELLGGWLSYESVGVATWIASVLFCSCICFGNIGRRMGVV</sequence>
<keyword evidence="4" id="KW-0256">Endoplasmic reticulum</keyword>
<accession>A0A9P4IFR1</accession>
<proteinExistence type="inferred from homology"/>
<evidence type="ECO:0000313" key="10">
    <source>
        <dbReference type="Proteomes" id="UP000799772"/>
    </source>
</evidence>
<evidence type="ECO:0000256" key="8">
    <source>
        <dbReference type="SAM" id="Phobius"/>
    </source>
</evidence>
<dbReference type="EMBL" id="ML978126">
    <property type="protein sequence ID" value="KAF2099183.1"/>
    <property type="molecule type" value="Genomic_DNA"/>
</dbReference>
<evidence type="ECO:0000256" key="7">
    <source>
        <dbReference type="SAM" id="MobiDB-lite"/>
    </source>
</evidence>